<feature type="compositionally biased region" description="Polar residues" evidence="10">
    <location>
        <begin position="965"/>
        <end position="974"/>
    </location>
</feature>
<comment type="catalytic activity">
    <reaction evidence="9">
        <text>ATP + H2O = ADP + phosphate + H(+)</text>
        <dbReference type="Rhea" id="RHEA:13065"/>
        <dbReference type="ChEBI" id="CHEBI:15377"/>
        <dbReference type="ChEBI" id="CHEBI:15378"/>
        <dbReference type="ChEBI" id="CHEBI:30616"/>
        <dbReference type="ChEBI" id="CHEBI:43474"/>
        <dbReference type="ChEBI" id="CHEBI:456216"/>
        <dbReference type="EC" id="5.6.2.3"/>
    </reaction>
</comment>
<proteinExistence type="inferred from homology"/>
<dbReference type="InterPro" id="IPR010285">
    <property type="entry name" value="DNA_helicase_pif1-like_DEAD"/>
</dbReference>
<keyword evidence="4 9" id="KW-0347">Helicase</keyword>
<dbReference type="EMBL" id="JACKWZ010000134">
    <property type="protein sequence ID" value="KAF9414417.1"/>
    <property type="molecule type" value="Genomic_DNA"/>
</dbReference>
<dbReference type="InterPro" id="IPR027417">
    <property type="entry name" value="P-loop_NTPase"/>
</dbReference>
<dbReference type="Pfam" id="PF21530">
    <property type="entry name" value="Pif1_2B_dom"/>
    <property type="match status" value="1"/>
</dbReference>
<dbReference type="PANTHER" id="PTHR47642:SF5">
    <property type="entry name" value="ATP-DEPENDENT DNA HELICASE"/>
    <property type="match status" value="1"/>
</dbReference>
<evidence type="ECO:0000256" key="2">
    <source>
        <dbReference type="ARBA" id="ARBA00022763"/>
    </source>
</evidence>
<evidence type="ECO:0000259" key="11">
    <source>
        <dbReference type="Pfam" id="PF05970"/>
    </source>
</evidence>
<dbReference type="GO" id="GO:0006310">
    <property type="term" value="P:DNA recombination"/>
    <property type="evidence" value="ECO:0007669"/>
    <property type="project" value="UniProtKB-KW"/>
</dbReference>
<dbReference type="GO" id="GO:0016787">
    <property type="term" value="F:hydrolase activity"/>
    <property type="evidence" value="ECO:0007669"/>
    <property type="project" value="UniProtKB-KW"/>
</dbReference>
<dbReference type="InterPro" id="IPR051055">
    <property type="entry name" value="PIF1_helicase"/>
</dbReference>
<dbReference type="SUPFAM" id="SSF52540">
    <property type="entry name" value="P-loop containing nucleoside triphosphate hydrolases"/>
    <property type="match status" value="1"/>
</dbReference>
<evidence type="ECO:0000313" key="15">
    <source>
        <dbReference type="EMBL" id="KAF9414417.1"/>
    </source>
</evidence>
<comment type="similarity">
    <text evidence="9">Belongs to the helicase family.</text>
</comment>
<evidence type="ECO:0000313" key="16">
    <source>
        <dbReference type="Proteomes" id="UP000648187"/>
    </source>
</evidence>
<evidence type="ECO:0000256" key="9">
    <source>
        <dbReference type="RuleBase" id="RU363044"/>
    </source>
</evidence>
<evidence type="ECO:0000256" key="4">
    <source>
        <dbReference type="ARBA" id="ARBA00022806"/>
    </source>
</evidence>
<protein>
    <recommendedName>
        <fullName evidence="9">ATP-dependent DNA helicase</fullName>
        <ecNumber evidence="9">5.6.2.3</ecNumber>
    </recommendedName>
</protein>
<organism evidence="15 16">
    <name type="scientific">Spodoptera exigua</name>
    <name type="common">Beet armyworm</name>
    <name type="synonym">Noctua fulgens</name>
    <dbReference type="NCBI Taxonomy" id="7107"/>
    <lineage>
        <taxon>Eukaryota</taxon>
        <taxon>Metazoa</taxon>
        <taxon>Ecdysozoa</taxon>
        <taxon>Arthropoda</taxon>
        <taxon>Hexapoda</taxon>
        <taxon>Insecta</taxon>
        <taxon>Pterygota</taxon>
        <taxon>Neoptera</taxon>
        <taxon>Endopterygota</taxon>
        <taxon>Lepidoptera</taxon>
        <taxon>Glossata</taxon>
        <taxon>Ditrysia</taxon>
        <taxon>Noctuoidea</taxon>
        <taxon>Noctuidae</taxon>
        <taxon>Amphipyrinae</taxon>
        <taxon>Spodoptera</taxon>
    </lineage>
</organism>
<dbReference type="GO" id="GO:0000723">
    <property type="term" value="P:telomere maintenance"/>
    <property type="evidence" value="ECO:0007669"/>
    <property type="project" value="InterPro"/>
</dbReference>
<evidence type="ECO:0000256" key="5">
    <source>
        <dbReference type="ARBA" id="ARBA00022840"/>
    </source>
</evidence>
<comment type="cofactor">
    <cofactor evidence="9">
        <name>Mg(2+)</name>
        <dbReference type="ChEBI" id="CHEBI:18420"/>
    </cofactor>
</comment>
<keyword evidence="7 9" id="KW-0234">DNA repair</keyword>
<keyword evidence="3 9" id="KW-0378">Hydrolase</keyword>
<keyword evidence="16" id="KW-1185">Reference proteome</keyword>
<dbReference type="InterPro" id="IPR025476">
    <property type="entry name" value="Helitron_helicase-like"/>
</dbReference>
<evidence type="ECO:0000256" key="8">
    <source>
        <dbReference type="ARBA" id="ARBA00023235"/>
    </source>
</evidence>
<evidence type="ECO:0000256" key="3">
    <source>
        <dbReference type="ARBA" id="ARBA00022801"/>
    </source>
</evidence>
<keyword evidence="2 9" id="KW-0227">DNA damage</keyword>
<dbReference type="EC" id="5.6.2.3" evidence="9"/>
<dbReference type="GO" id="GO:0043139">
    <property type="term" value="F:5'-3' DNA helicase activity"/>
    <property type="evidence" value="ECO:0007669"/>
    <property type="project" value="UniProtKB-EC"/>
</dbReference>
<dbReference type="Pfam" id="PF05970">
    <property type="entry name" value="PIF1"/>
    <property type="match status" value="1"/>
</dbReference>
<dbReference type="AlphaFoldDB" id="A0A835GCJ3"/>
<feature type="domain" description="DNA helicase Pif1-like 2B" evidence="14">
    <location>
        <begin position="911"/>
        <end position="943"/>
    </location>
</feature>
<reference evidence="15" key="1">
    <citation type="submission" date="2020-08" db="EMBL/GenBank/DDBJ databases">
        <title>Spodoptera exigua strain:BAW_Kor-Di-RS1 Genome sequencing and assembly.</title>
        <authorList>
            <person name="Kim J."/>
            <person name="Nam H.Y."/>
            <person name="Kwon M."/>
            <person name="Choi J.H."/>
            <person name="Cho S.R."/>
            <person name="Kim G.-H."/>
        </authorList>
    </citation>
    <scope>NUCLEOTIDE SEQUENCE</scope>
    <source>
        <strain evidence="15">BAW_Kor-Di-RS1</strain>
        <tissue evidence="15">Whole-body</tissue>
    </source>
</reference>
<feature type="domain" description="DUF6570" evidence="13">
    <location>
        <begin position="4"/>
        <end position="116"/>
    </location>
</feature>
<dbReference type="GO" id="GO:0005524">
    <property type="term" value="F:ATP binding"/>
    <property type="evidence" value="ECO:0007669"/>
    <property type="project" value="UniProtKB-KW"/>
</dbReference>
<dbReference type="Pfam" id="PF20209">
    <property type="entry name" value="DUF6570"/>
    <property type="match status" value="1"/>
</dbReference>
<accession>A0A835GCJ3</accession>
<keyword evidence="6" id="KW-0238">DNA-binding</keyword>
<comment type="caution">
    <text evidence="15">The sequence shown here is derived from an EMBL/GenBank/DDBJ whole genome shotgun (WGS) entry which is preliminary data.</text>
</comment>
<keyword evidence="8" id="KW-0413">Isomerase</keyword>
<feature type="region of interest" description="Disordered" evidence="10">
    <location>
        <begin position="962"/>
        <end position="996"/>
    </location>
</feature>
<dbReference type="InterPro" id="IPR046700">
    <property type="entry name" value="DUF6570"/>
</dbReference>
<feature type="domain" description="DNA helicase Pif1-like DEAD-box helicase" evidence="11">
    <location>
        <begin position="718"/>
        <end position="828"/>
    </location>
</feature>
<evidence type="ECO:0000259" key="12">
    <source>
        <dbReference type="Pfam" id="PF14214"/>
    </source>
</evidence>
<dbReference type="PANTHER" id="PTHR47642">
    <property type="entry name" value="ATP-DEPENDENT DNA HELICASE"/>
    <property type="match status" value="1"/>
</dbReference>
<keyword evidence="9" id="KW-0233">DNA recombination</keyword>
<evidence type="ECO:0000259" key="14">
    <source>
        <dbReference type="Pfam" id="PF21530"/>
    </source>
</evidence>
<evidence type="ECO:0000256" key="10">
    <source>
        <dbReference type="SAM" id="MobiDB-lite"/>
    </source>
</evidence>
<evidence type="ECO:0000256" key="7">
    <source>
        <dbReference type="ARBA" id="ARBA00023204"/>
    </source>
</evidence>
<keyword evidence="5 9" id="KW-0067">ATP-binding</keyword>
<feature type="compositionally biased region" description="Basic and acidic residues" evidence="10">
    <location>
        <begin position="977"/>
        <end position="987"/>
    </location>
</feature>
<feature type="domain" description="Helitron helicase-like" evidence="12">
    <location>
        <begin position="428"/>
        <end position="486"/>
    </location>
</feature>
<gene>
    <name evidence="15" type="ORF">HW555_007671</name>
</gene>
<dbReference type="Gene3D" id="3.40.50.300">
    <property type="entry name" value="P-loop containing nucleotide triphosphate hydrolases"/>
    <property type="match status" value="1"/>
</dbReference>
<sequence>MDRPIPEVIKNLSQAEQRLISRIIPFIKIIKLNGVFGQFSFRGQAVLFAQDIFEVTDNLPKMLPRNSNSTGIVVITERLENINVTRQFSISREKVYDALHWLVANNPLYKDVTIVNDVALTEEDIIRVEVPSQNIHEGNEGSTESSSAYTSINDSSRILRASWHQANEHIFMSGFAGVQCCAMVIKSMLPSDIKRKEISPLILFKMMDICSYDILTDSHSCGPKGAKAKDNGKACIIECDNLEEFVRICKRTTSNKNIQFTIDYIDVELFDIPDSEDPENQTGLSTQRLLTLTAPTLQRLTSQTIPLQTSVMAPIDVMQPNVEDEIQVSRNLNEIARKTTDNIVNVAHELKAEEFAWFFLFPFGKNGLNEPRPVHITPLDYFQYRILGSDTRFQRNDYLFYALSFFEYYRVKSTISACGKKVCNQDGVVEDIHLYVKNLRGSAAYWRSALNELLAQIRCLGPPTYFLTFSSNDLNWLDIRKALLIADAAECAYRLCHLPLRDSSRSCVFLNTRKPEQRYRVLQFDNTGHATGYFSNIFERYEKRPLDHSDYEFSNMSLTEFAMLFEPFYDKKTNETEESADHDAYEVQSNVRRRLITLLDNSKMAVRNVSAVVRVPYFVASSDPENFFYSLLLQYMPYRSETELLEGFDNAKHAFLARENQLKAMSKYMQQYRERDQQLENAFNQVHAFDILEQPELLNLESEEEELPEINMSNYLRVMRQQWQHVEFLFIDEISMVPYEMLCMIDSRLRQLKNPNTCFGGLNVLLFGDLMQLPPVRGHQVFQQPEHMKPATHLWRLFKLVELKQNMRQQGDTTFIDILNALRIGELTSGHLEILLEKVLTDANNEFSIEKALRIYPTNDQVTKHNDKVLQYFVTKGTSIYTIKARDQLIDATRNLSDKNLESVIPDDINKTGGLPKVLKIFVGAKVMLRSNIDVTKGLVNGNMDIHLRNVTKHLITNEIDQPKNKTPTTISHSGKTKTETKHDWQQKKRNGRRRTVRVSDFERNVRHSSRPIRFTHLAPPQRPY</sequence>
<dbReference type="Pfam" id="PF14214">
    <property type="entry name" value="Helitron_like_N"/>
    <property type="match status" value="1"/>
</dbReference>
<evidence type="ECO:0000256" key="1">
    <source>
        <dbReference type="ARBA" id="ARBA00022741"/>
    </source>
</evidence>
<evidence type="ECO:0000256" key="6">
    <source>
        <dbReference type="ARBA" id="ARBA00023125"/>
    </source>
</evidence>
<dbReference type="InterPro" id="IPR049163">
    <property type="entry name" value="Pif1-like_2B_dom"/>
</dbReference>
<dbReference type="Proteomes" id="UP000648187">
    <property type="component" value="Unassembled WGS sequence"/>
</dbReference>
<evidence type="ECO:0000259" key="13">
    <source>
        <dbReference type="Pfam" id="PF20209"/>
    </source>
</evidence>
<keyword evidence="1 9" id="KW-0547">Nucleotide-binding</keyword>
<name>A0A835GCJ3_SPOEX</name>
<dbReference type="GO" id="GO:0006281">
    <property type="term" value="P:DNA repair"/>
    <property type="evidence" value="ECO:0007669"/>
    <property type="project" value="UniProtKB-KW"/>
</dbReference>